<dbReference type="Pfam" id="PF13476">
    <property type="entry name" value="AAA_23"/>
    <property type="match status" value="1"/>
</dbReference>
<feature type="domain" description="Rad50/SbcC-type AAA" evidence="2">
    <location>
        <begin position="6"/>
        <end position="306"/>
    </location>
</feature>
<dbReference type="RefSeq" id="WP_110806973.1">
    <property type="nucleotide sequence ID" value="NZ_QJTK01000019.1"/>
</dbReference>
<evidence type="ECO:0000256" key="1">
    <source>
        <dbReference type="SAM" id="Coils"/>
    </source>
</evidence>
<evidence type="ECO:0000313" key="4">
    <source>
        <dbReference type="Proteomes" id="UP000247727"/>
    </source>
</evidence>
<proteinExistence type="predicted"/>
<dbReference type="PANTHER" id="PTHR32114">
    <property type="entry name" value="ABC TRANSPORTER ABCH.3"/>
    <property type="match status" value="1"/>
</dbReference>
<dbReference type="AlphaFoldDB" id="A0A318TTE4"/>
<name>A0A318TTE4_9RHOB</name>
<dbReference type="GO" id="GO:0006302">
    <property type="term" value="P:double-strand break repair"/>
    <property type="evidence" value="ECO:0007669"/>
    <property type="project" value="InterPro"/>
</dbReference>
<protein>
    <submittedName>
        <fullName evidence="3">DNA sulfur modification protein DndD</fullName>
    </submittedName>
</protein>
<dbReference type="PANTHER" id="PTHR32114:SF2">
    <property type="entry name" value="ABC TRANSPORTER ABCH.3"/>
    <property type="match status" value="1"/>
</dbReference>
<dbReference type="InterPro" id="IPR027417">
    <property type="entry name" value="P-loop_NTPase"/>
</dbReference>
<dbReference type="SUPFAM" id="SSF52540">
    <property type="entry name" value="P-loop containing nucleoside triphosphate hydrolases"/>
    <property type="match status" value="1"/>
</dbReference>
<sequence length="692" mass="77757">MHLKSIVLRDWKAYAVASFDFPAPTKDRNIILIGAQNGYGKTSLFEAIVLGLFGQSGLPLVARSPFASDDKQRLATSYKTFLEKALHRGALDAGRSSCSAKLTFVDDGEEIEIQRVWYFSERGQFKPTDEEVRIYEGSTKKVVGPRTSEDVDDLEWYRDYIAKRFLPYYLAAFFLFDGEQVSAFAEREMAAQVRSGIEGLLGIPVLRELAQDLRAYARVRKSEVNNVSDNTIERIELELDHLNFQKAKKSERISQLEPEHLTLKEQRERLTRELAGFGAGSQAQYQEQYEKLNRLQRSVEDGKSQLETLLAQDIALALSGRGLREQLMKTLQGEIIREKWVAGRQQGDNNLERYVESVRSSLDRVQPHLEPMQRDAVVSIAREAWESLWSPPPDGMAGEIVHTYLNEIDRVKVVEKIDGLDMLGAPQVVELLDQISADEDAQYKLQQEITRTETITPHIDKKKSDLNAVHGRLSEVDQELGALRREVVVYDADIAKKNAELSKLSGQWDQAKPSLRRASRALKVASMVDTIVGQAVPSQINAVAKAMTDAHRSMAHKKDLVSRIEITDECEVRLLNAQGIDLRNFDLSAGEKQIFTQALISAVASVSQRSFPMVIDTPLGRLDVAHRNGVLRHLVQRGHQIILLTTNTEVVGEYLDAIEPHVQKKYLVSFERVGDIGVSSVSEGYFSNGARA</sequence>
<accession>A0A318TTE4</accession>
<dbReference type="EMBL" id="QJTK01000019">
    <property type="protein sequence ID" value="PYF07197.1"/>
    <property type="molecule type" value="Genomic_DNA"/>
</dbReference>
<evidence type="ECO:0000259" key="2">
    <source>
        <dbReference type="Pfam" id="PF13476"/>
    </source>
</evidence>
<dbReference type="InterPro" id="IPR017599">
    <property type="entry name" value="DNA_S_DndD"/>
</dbReference>
<evidence type="ECO:0000313" key="3">
    <source>
        <dbReference type="EMBL" id="PYF07197.1"/>
    </source>
</evidence>
<dbReference type="InterPro" id="IPR038729">
    <property type="entry name" value="Rad50/SbcC_AAA"/>
</dbReference>
<dbReference type="Gene3D" id="3.40.50.300">
    <property type="entry name" value="P-loop containing nucleotide triphosphate hydrolases"/>
    <property type="match status" value="2"/>
</dbReference>
<organism evidence="3 4">
    <name type="scientific">Rhodobacter viridis</name>
    <dbReference type="NCBI Taxonomy" id="1054202"/>
    <lineage>
        <taxon>Bacteria</taxon>
        <taxon>Pseudomonadati</taxon>
        <taxon>Pseudomonadota</taxon>
        <taxon>Alphaproteobacteria</taxon>
        <taxon>Rhodobacterales</taxon>
        <taxon>Rhodobacter group</taxon>
        <taxon>Rhodobacter</taxon>
    </lineage>
</organism>
<comment type="caution">
    <text evidence="3">The sequence shown here is derived from an EMBL/GenBank/DDBJ whole genome shotgun (WGS) entry which is preliminary data.</text>
</comment>
<feature type="coiled-coil region" evidence="1">
    <location>
        <begin position="285"/>
        <end position="312"/>
    </location>
</feature>
<keyword evidence="1" id="KW-0175">Coiled coil</keyword>
<dbReference type="GO" id="GO:0016887">
    <property type="term" value="F:ATP hydrolysis activity"/>
    <property type="evidence" value="ECO:0007669"/>
    <property type="project" value="InterPro"/>
</dbReference>
<dbReference type="NCBIfam" id="TIGR03185">
    <property type="entry name" value="DNA_S_dndD"/>
    <property type="match status" value="1"/>
</dbReference>
<dbReference type="Proteomes" id="UP000247727">
    <property type="component" value="Unassembled WGS sequence"/>
</dbReference>
<dbReference type="OrthoDB" id="9795626at2"/>
<reference evidence="3 4" key="1">
    <citation type="submission" date="2018-06" db="EMBL/GenBank/DDBJ databases">
        <title>Genomic Encyclopedia of Type Strains, Phase III (KMG-III): the genomes of soil and plant-associated and newly described type strains.</title>
        <authorList>
            <person name="Whitman W."/>
        </authorList>
    </citation>
    <scope>NUCLEOTIDE SEQUENCE [LARGE SCALE GENOMIC DNA]</scope>
    <source>
        <strain evidence="3 4">JA737</strain>
    </source>
</reference>
<gene>
    <name evidence="3" type="ORF">C8J30_11927</name>
</gene>
<keyword evidence="4" id="KW-1185">Reference proteome</keyword>